<protein>
    <recommendedName>
        <fullName evidence="2">Integrase catalytic domain-containing protein</fullName>
    </recommendedName>
</protein>
<dbReference type="AlphaFoldDB" id="A0A9Q3DBQ0"/>
<sequence>MTVVDRSLINLVLKECHDSPFSGHLSEDRTQEKVKNCIWWQMWQKDVSESCKTCERCQKANKSTGKILGNMSKIKEPRRPWDILHMDWVTGLPPGGDRSYNAFLVIFDKFSKTLIFLPFCKNDTAMDTVLLIWNRVISWTGIFTKIISYRDPKFTSELWKNLHQLFVTNLSFFTDYHPQHDGIAERMSQNL</sequence>
<dbReference type="InterPro" id="IPR012337">
    <property type="entry name" value="RNaseH-like_sf"/>
</dbReference>
<dbReference type="InterPro" id="IPR001584">
    <property type="entry name" value="Integrase_cat-core"/>
</dbReference>
<evidence type="ECO:0000259" key="2">
    <source>
        <dbReference type="PROSITE" id="PS50994"/>
    </source>
</evidence>
<dbReference type="FunFam" id="1.10.340.70:FF:000001">
    <property type="entry name" value="Retrovirus-related Pol polyprotein from transposon gypsy-like Protein"/>
    <property type="match status" value="1"/>
</dbReference>
<feature type="domain" description="Integrase catalytic" evidence="2">
    <location>
        <begin position="76"/>
        <end position="191"/>
    </location>
</feature>
<accession>A0A9Q3DBQ0</accession>
<dbReference type="PANTHER" id="PTHR37984">
    <property type="entry name" value="PROTEIN CBG26694"/>
    <property type="match status" value="1"/>
</dbReference>
<dbReference type="Pfam" id="PF17921">
    <property type="entry name" value="Integrase_H2C2"/>
    <property type="match status" value="1"/>
</dbReference>
<evidence type="ECO:0000313" key="4">
    <source>
        <dbReference type="Proteomes" id="UP000765509"/>
    </source>
</evidence>
<dbReference type="Gene3D" id="3.30.420.10">
    <property type="entry name" value="Ribonuclease H-like superfamily/Ribonuclease H"/>
    <property type="match status" value="1"/>
</dbReference>
<reference evidence="3" key="1">
    <citation type="submission" date="2021-03" db="EMBL/GenBank/DDBJ databases">
        <title>Draft genome sequence of rust myrtle Austropuccinia psidii MF-1, a brazilian biotype.</title>
        <authorList>
            <person name="Quecine M.C."/>
            <person name="Pachon D.M.R."/>
            <person name="Bonatelli M.L."/>
            <person name="Correr F.H."/>
            <person name="Franceschini L.M."/>
            <person name="Leite T.F."/>
            <person name="Margarido G.R.A."/>
            <person name="Almeida C.A."/>
            <person name="Ferrarezi J.A."/>
            <person name="Labate C.A."/>
        </authorList>
    </citation>
    <scope>NUCLEOTIDE SEQUENCE</scope>
    <source>
        <strain evidence="3">MF-1</strain>
    </source>
</reference>
<dbReference type="Gene3D" id="1.10.340.70">
    <property type="match status" value="1"/>
</dbReference>
<dbReference type="PANTHER" id="PTHR37984:SF5">
    <property type="entry name" value="PROTEIN NYNRIN-LIKE"/>
    <property type="match status" value="1"/>
</dbReference>
<name>A0A9Q3DBQ0_9BASI</name>
<dbReference type="SUPFAM" id="SSF53098">
    <property type="entry name" value="Ribonuclease H-like"/>
    <property type="match status" value="1"/>
</dbReference>
<dbReference type="GO" id="GO:0005634">
    <property type="term" value="C:nucleus"/>
    <property type="evidence" value="ECO:0007669"/>
    <property type="project" value="UniProtKB-ARBA"/>
</dbReference>
<dbReference type="InterPro" id="IPR036397">
    <property type="entry name" value="RNaseH_sf"/>
</dbReference>
<dbReference type="PROSITE" id="PS50994">
    <property type="entry name" value="INTEGRASE"/>
    <property type="match status" value="1"/>
</dbReference>
<dbReference type="GO" id="GO:0003723">
    <property type="term" value="F:RNA binding"/>
    <property type="evidence" value="ECO:0007669"/>
    <property type="project" value="UniProtKB-KW"/>
</dbReference>
<proteinExistence type="predicted"/>
<dbReference type="InterPro" id="IPR041588">
    <property type="entry name" value="Integrase_H2C2"/>
</dbReference>
<evidence type="ECO:0000256" key="1">
    <source>
        <dbReference type="ARBA" id="ARBA00022884"/>
    </source>
</evidence>
<comment type="caution">
    <text evidence="3">The sequence shown here is derived from an EMBL/GenBank/DDBJ whole genome shotgun (WGS) entry which is preliminary data.</text>
</comment>
<gene>
    <name evidence="3" type="ORF">O181_040164</name>
</gene>
<keyword evidence="1" id="KW-0694">RNA-binding</keyword>
<dbReference type="GO" id="GO:0015074">
    <property type="term" value="P:DNA integration"/>
    <property type="evidence" value="ECO:0007669"/>
    <property type="project" value="InterPro"/>
</dbReference>
<dbReference type="Proteomes" id="UP000765509">
    <property type="component" value="Unassembled WGS sequence"/>
</dbReference>
<dbReference type="InterPro" id="IPR050951">
    <property type="entry name" value="Retrovirus_Pol_polyprotein"/>
</dbReference>
<organism evidence="3 4">
    <name type="scientific">Austropuccinia psidii MF-1</name>
    <dbReference type="NCBI Taxonomy" id="1389203"/>
    <lineage>
        <taxon>Eukaryota</taxon>
        <taxon>Fungi</taxon>
        <taxon>Dikarya</taxon>
        <taxon>Basidiomycota</taxon>
        <taxon>Pucciniomycotina</taxon>
        <taxon>Pucciniomycetes</taxon>
        <taxon>Pucciniales</taxon>
        <taxon>Sphaerophragmiaceae</taxon>
        <taxon>Austropuccinia</taxon>
    </lineage>
</organism>
<evidence type="ECO:0000313" key="3">
    <source>
        <dbReference type="EMBL" id="MBW0500449.1"/>
    </source>
</evidence>
<keyword evidence="4" id="KW-1185">Reference proteome</keyword>
<dbReference type="EMBL" id="AVOT02015817">
    <property type="protein sequence ID" value="MBW0500449.1"/>
    <property type="molecule type" value="Genomic_DNA"/>
</dbReference>